<dbReference type="KEGG" id="rama:IDM48_10165"/>
<name>A0A7H2BJ58_9MICC</name>
<dbReference type="EMBL" id="CP061538">
    <property type="protein sequence ID" value="QNV39704.1"/>
    <property type="molecule type" value="Genomic_DNA"/>
</dbReference>
<evidence type="ECO:0008006" key="4">
    <source>
        <dbReference type="Google" id="ProtNLM"/>
    </source>
</evidence>
<dbReference type="AlphaFoldDB" id="A0A7H2BJ58"/>
<feature type="chain" id="PRO_5028945170" description="Tat pathway signal sequence domain protein" evidence="1">
    <location>
        <begin position="30"/>
        <end position="250"/>
    </location>
</feature>
<organism evidence="2 3">
    <name type="scientific">Rothia amarae</name>
    <dbReference type="NCBI Taxonomy" id="169480"/>
    <lineage>
        <taxon>Bacteria</taxon>
        <taxon>Bacillati</taxon>
        <taxon>Actinomycetota</taxon>
        <taxon>Actinomycetes</taxon>
        <taxon>Micrococcales</taxon>
        <taxon>Micrococcaceae</taxon>
        <taxon>Rothia</taxon>
    </lineage>
</organism>
<dbReference type="Proteomes" id="UP000516421">
    <property type="component" value="Chromosome"/>
</dbReference>
<keyword evidence="1" id="KW-0732">Signal</keyword>
<evidence type="ECO:0000313" key="3">
    <source>
        <dbReference type="Proteomes" id="UP000516421"/>
    </source>
</evidence>
<keyword evidence="3" id="KW-1185">Reference proteome</keyword>
<dbReference type="InterPro" id="IPR006311">
    <property type="entry name" value="TAT_signal"/>
</dbReference>
<evidence type="ECO:0000313" key="2">
    <source>
        <dbReference type="EMBL" id="QNV39704.1"/>
    </source>
</evidence>
<accession>A0A7H2BJ58</accession>
<reference evidence="2 3" key="1">
    <citation type="submission" date="2020-09" db="EMBL/GenBank/DDBJ databases">
        <title>Investigation of environmental microbe.</title>
        <authorList>
            <person name="Ou Y."/>
            <person name="Kang Q."/>
        </authorList>
    </citation>
    <scope>NUCLEOTIDE SEQUENCE [LARGE SCALE GENOMIC DNA]</scope>
    <source>
        <strain evidence="2 3">KJZ-9</strain>
    </source>
</reference>
<evidence type="ECO:0000256" key="1">
    <source>
        <dbReference type="SAM" id="SignalP"/>
    </source>
</evidence>
<dbReference type="PROSITE" id="PS51318">
    <property type="entry name" value="TAT"/>
    <property type="match status" value="1"/>
</dbReference>
<proteinExistence type="predicted"/>
<gene>
    <name evidence="2" type="ORF">IDM48_10165</name>
</gene>
<sequence length="250" mass="26716">MKTTRRTLVKGAAWAAPAVVASAAIPAYAASPIPVLSSVIWFSGRGATTNYTSTCSVPEMTSATGACGATTSAWPWRNRFQFYATDDAVYSDAGSCVRDSKIDITNLTAAQLTGPVTLTFWRPENLDTTNDIRTWYRGANDSGLWTVPTSTGAVATPFGGAWAGVKMYEYKTTLSLADARKYMVSDGKGGVSLKLTKTAGAAMSFFSDCMPFDSNNTQADLDTFNRLGRYVLTVPTAKGNLTKDTGFYTS</sequence>
<feature type="signal peptide" evidence="1">
    <location>
        <begin position="1"/>
        <end position="29"/>
    </location>
</feature>
<dbReference type="RefSeq" id="WP_190617266.1">
    <property type="nucleotide sequence ID" value="NZ_CP061538.1"/>
</dbReference>
<protein>
    <recommendedName>
        <fullName evidence="4">Tat pathway signal sequence domain protein</fullName>
    </recommendedName>
</protein>